<evidence type="ECO:0000313" key="4">
    <source>
        <dbReference type="Proteomes" id="UP000324897"/>
    </source>
</evidence>
<organism evidence="3 4">
    <name type="scientific">Eragrostis curvula</name>
    <name type="common">weeping love grass</name>
    <dbReference type="NCBI Taxonomy" id="38414"/>
    <lineage>
        <taxon>Eukaryota</taxon>
        <taxon>Viridiplantae</taxon>
        <taxon>Streptophyta</taxon>
        <taxon>Embryophyta</taxon>
        <taxon>Tracheophyta</taxon>
        <taxon>Spermatophyta</taxon>
        <taxon>Magnoliopsida</taxon>
        <taxon>Liliopsida</taxon>
        <taxon>Poales</taxon>
        <taxon>Poaceae</taxon>
        <taxon>PACMAD clade</taxon>
        <taxon>Chloridoideae</taxon>
        <taxon>Eragrostideae</taxon>
        <taxon>Eragrostidinae</taxon>
        <taxon>Eragrostis</taxon>
    </lineage>
</organism>
<dbReference type="GO" id="GO:0016740">
    <property type="term" value="F:transferase activity"/>
    <property type="evidence" value="ECO:0007669"/>
    <property type="project" value="InterPro"/>
</dbReference>
<dbReference type="OrthoDB" id="688472at2759"/>
<name>A0A5J9TMJ4_9POAL</name>
<proteinExistence type="inferred from homology"/>
<comment type="similarity">
    <text evidence="1">Belongs to the PC-esterase family. TBL subfamily.</text>
</comment>
<dbReference type="Proteomes" id="UP000324897">
    <property type="component" value="Chromosome 3"/>
</dbReference>
<evidence type="ECO:0000313" key="3">
    <source>
        <dbReference type="EMBL" id="TVU11891.1"/>
    </source>
</evidence>
<comment type="caution">
    <text evidence="3">The sequence shown here is derived from an EMBL/GenBank/DDBJ whole genome shotgun (WGS) entry which is preliminary data.</text>
</comment>
<dbReference type="AlphaFoldDB" id="A0A5J9TMJ4"/>
<gene>
    <name evidence="3" type="ORF">EJB05_45501</name>
</gene>
<sequence>MAAKVLDVTKLATMRPDGHLGVYMHRDPLARGVPERLQSDCLHFCLPGPKKTSLHERVTVRM</sequence>
<keyword evidence="4" id="KW-1185">Reference proteome</keyword>
<dbReference type="InterPro" id="IPR026057">
    <property type="entry name" value="TBL_C"/>
</dbReference>
<feature type="non-terminal residue" evidence="3">
    <location>
        <position position="1"/>
    </location>
</feature>
<dbReference type="EMBL" id="RWGY01000039">
    <property type="protein sequence ID" value="TVU11891.1"/>
    <property type="molecule type" value="Genomic_DNA"/>
</dbReference>
<dbReference type="Gramene" id="TVU11891">
    <property type="protein sequence ID" value="TVU11891"/>
    <property type="gene ID" value="EJB05_45501"/>
</dbReference>
<evidence type="ECO:0000259" key="2">
    <source>
        <dbReference type="Pfam" id="PF13839"/>
    </source>
</evidence>
<reference evidence="3 4" key="1">
    <citation type="journal article" date="2019" name="Sci. Rep.">
        <title>A high-quality genome of Eragrostis curvula grass provides insights into Poaceae evolution and supports new strategies to enhance forage quality.</title>
        <authorList>
            <person name="Carballo J."/>
            <person name="Santos B.A.C.M."/>
            <person name="Zappacosta D."/>
            <person name="Garbus I."/>
            <person name="Selva J.P."/>
            <person name="Gallo C.A."/>
            <person name="Diaz A."/>
            <person name="Albertini E."/>
            <person name="Caccamo M."/>
            <person name="Echenique V."/>
        </authorList>
    </citation>
    <scope>NUCLEOTIDE SEQUENCE [LARGE SCALE GENOMIC DNA]</scope>
    <source>
        <strain evidence="4">cv. Victoria</strain>
        <tissue evidence="3">Leaf</tissue>
    </source>
</reference>
<dbReference type="Pfam" id="PF13839">
    <property type="entry name" value="PC-Esterase"/>
    <property type="match status" value="1"/>
</dbReference>
<protein>
    <recommendedName>
        <fullName evidence="2">Trichome birefringence-like C-terminal domain-containing protein</fullName>
    </recommendedName>
</protein>
<evidence type="ECO:0000256" key="1">
    <source>
        <dbReference type="ARBA" id="ARBA00007727"/>
    </source>
</evidence>
<accession>A0A5J9TMJ4</accession>
<feature type="domain" description="Trichome birefringence-like C-terminal" evidence="2">
    <location>
        <begin position="3"/>
        <end position="49"/>
    </location>
</feature>